<feature type="transmembrane region" description="Helical" evidence="10">
    <location>
        <begin position="257"/>
        <end position="277"/>
    </location>
</feature>
<feature type="transmembrane region" description="Helical" evidence="10">
    <location>
        <begin position="120"/>
        <end position="153"/>
    </location>
</feature>
<keyword evidence="4 11" id="KW-0328">Glycosyltransferase</keyword>
<feature type="transmembrane region" description="Helical" evidence="10">
    <location>
        <begin position="392"/>
        <end position="411"/>
    </location>
</feature>
<comment type="subcellular location">
    <subcellularLocation>
        <location evidence="1">Endoplasmic reticulum membrane</location>
        <topology evidence="1">Multi-pass membrane protein</topology>
    </subcellularLocation>
</comment>
<evidence type="ECO:0000256" key="3">
    <source>
        <dbReference type="ARBA" id="ARBA00022502"/>
    </source>
</evidence>
<keyword evidence="9 10" id="KW-0472">Membrane</keyword>
<evidence type="ECO:0000256" key="10">
    <source>
        <dbReference type="SAM" id="Phobius"/>
    </source>
</evidence>
<dbReference type="PANTHER" id="PTHR12468:SF2">
    <property type="entry name" value="GPI MANNOSYLTRANSFERASE 2"/>
    <property type="match status" value="1"/>
</dbReference>
<evidence type="ECO:0000256" key="9">
    <source>
        <dbReference type="ARBA" id="ARBA00023136"/>
    </source>
</evidence>
<gene>
    <name evidence="11" type="ORF">AAME72_02010</name>
</gene>
<dbReference type="GO" id="GO:0004376">
    <property type="term" value="F:GPI mannosyltransferase activity"/>
    <property type="evidence" value="ECO:0007669"/>
    <property type="project" value="InterPro"/>
</dbReference>
<protein>
    <submittedName>
        <fullName evidence="11">Mannosyltransferase family protein</fullName>
    </submittedName>
</protein>
<evidence type="ECO:0000256" key="6">
    <source>
        <dbReference type="ARBA" id="ARBA00022692"/>
    </source>
</evidence>
<dbReference type="PANTHER" id="PTHR12468">
    <property type="entry name" value="GPI MANNOSYLTRANSFERASE 2"/>
    <property type="match status" value="1"/>
</dbReference>
<keyword evidence="3" id="KW-0337">GPI-anchor biosynthesis</keyword>
<feature type="transmembrane region" description="Helical" evidence="10">
    <location>
        <begin position="165"/>
        <end position="198"/>
    </location>
</feature>
<evidence type="ECO:0000313" key="11">
    <source>
        <dbReference type="EMBL" id="XBM48642.1"/>
    </source>
</evidence>
<feature type="transmembrane region" description="Helical" evidence="10">
    <location>
        <begin position="210"/>
        <end position="236"/>
    </location>
</feature>
<organism evidence="11">
    <name type="scientific">Leifsonia sp. NPDC080035</name>
    <dbReference type="NCBI Taxonomy" id="3143936"/>
    <lineage>
        <taxon>Bacteria</taxon>
        <taxon>Bacillati</taxon>
        <taxon>Actinomycetota</taxon>
        <taxon>Actinomycetes</taxon>
        <taxon>Micrococcales</taxon>
        <taxon>Microbacteriaceae</taxon>
        <taxon>Leifsonia</taxon>
    </lineage>
</organism>
<evidence type="ECO:0000256" key="4">
    <source>
        <dbReference type="ARBA" id="ARBA00022676"/>
    </source>
</evidence>
<keyword evidence="7" id="KW-0256">Endoplasmic reticulum</keyword>
<name>A0AAU7GD90_9MICO</name>
<evidence type="ECO:0000256" key="7">
    <source>
        <dbReference type="ARBA" id="ARBA00022824"/>
    </source>
</evidence>
<dbReference type="RefSeq" id="WP_348788587.1">
    <property type="nucleotide sequence ID" value="NZ_CP157390.1"/>
</dbReference>
<comment type="pathway">
    <text evidence="2">Glycolipid biosynthesis; glycosylphosphatidylinositol-anchor biosynthesis.</text>
</comment>
<reference evidence="11" key="1">
    <citation type="submission" date="2024-05" db="EMBL/GenBank/DDBJ databases">
        <title>The Natural Products Discovery Center: Release of the First 8490 Sequenced Strains for Exploring Actinobacteria Biosynthetic Diversity.</title>
        <authorList>
            <person name="Kalkreuter E."/>
            <person name="Kautsar S.A."/>
            <person name="Yang D."/>
            <person name="Bader C.D."/>
            <person name="Teijaro C.N."/>
            <person name="Fluegel L."/>
            <person name="Davis C.M."/>
            <person name="Simpson J.R."/>
            <person name="Lauterbach L."/>
            <person name="Steele A.D."/>
            <person name="Gui C."/>
            <person name="Meng S."/>
            <person name="Li G."/>
            <person name="Viehrig K."/>
            <person name="Ye F."/>
            <person name="Su P."/>
            <person name="Kiefer A.F."/>
            <person name="Nichols A."/>
            <person name="Cepeda A.J."/>
            <person name="Yan W."/>
            <person name="Fan B."/>
            <person name="Jiang Y."/>
            <person name="Adhikari A."/>
            <person name="Zheng C.-J."/>
            <person name="Schuster L."/>
            <person name="Cowan T.M."/>
            <person name="Smanski M.J."/>
            <person name="Chevrette M.G."/>
            <person name="de Carvalho L.P.S."/>
            <person name="Shen B."/>
        </authorList>
    </citation>
    <scope>NUCLEOTIDE SEQUENCE</scope>
    <source>
        <strain evidence="11">NPDC080035</strain>
    </source>
</reference>
<dbReference type="GO" id="GO:0031501">
    <property type="term" value="C:mannosyltransferase complex"/>
    <property type="evidence" value="ECO:0007669"/>
    <property type="project" value="TreeGrafter"/>
</dbReference>
<feature type="transmembrane region" description="Helical" evidence="10">
    <location>
        <begin position="314"/>
        <end position="333"/>
    </location>
</feature>
<proteinExistence type="predicted"/>
<sequence>MTAGTTHSVRPADDAARQVDFARIRLFGRDVRWWVAILGMYAASRALTTVLMLALFVAEQVGHWVGGSPLAHPTFFTFSATWDASYYRRIAEDGYPTTLPVDSDGDVQQNPWAFLPLYPLLVRVLMTLTGLGFAPAGVLVATGFGAGAALMLYRVVASRVGATSGFWAAVFFCFGPLSFVLQLAYAESLFFFLMFGALWAMMSRRYWDVLLFGVAAAFTKPGELALPLALGIVFLVRLVRSRRGKETFRRRERAAMIVAGAVTAAAGLAWPLIASAVTGHPDAYVETELSWWTGFIGRVAFVPLTPWFLFTWRYASLAGALLVIAAIVGYVWLLRRPGIKALGIEVTAYAASYALYLFAVFLPQQSLFRLLLPLSPLAGAPGLTQNVRARSIVLAVGVALQPVALLLLWFLGYP</sequence>
<evidence type="ECO:0000256" key="8">
    <source>
        <dbReference type="ARBA" id="ARBA00022989"/>
    </source>
</evidence>
<accession>A0AAU7GD90</accession>
<dbReference type="GO" id="GO:0006506">
    <property type="term" value="P:GPI anchor biosynthetic process"/>
    <property type="evidence" value="ECO:0007669"/>
    <property type="project" value="UniProtKB-KW"/>
</dbReference>
<dbReference type="AlphaFoldDB" id="A0AAU7GD90"/>
<keyword evidence="8 10" id="KW-1133">Transmembrane helix</keyword>
<evidence type="ECO:0000256" key="5">
    <source>
        <dbReference type="ARBA" id="ARBA00022679"/>
    </source>
</evidence>
<keyword evidence="5" id="KW-0808">Transferase</keyword>
<dbReference type="GO" id="GO:0016020">
    <property type="term" value="C:membrane"/>
    <property type="evidence" value="ECO:0007669"/>
    <property type="project" value="GOC"/>
</dbReference>
<feature type="transmembrane region" description="Helical" evidence="10">
    <location>
        <begin position="33"/>
        <end position="58"/>
    </location>
</feature>
<dbReference type="GO" id="GO:0000009">
    <property type="term" value="F:alpha-1,6-mannosyltransferase activity"/>
    <property type="evidence" value="ECO:0007669"/>
    <property type="project" value="InterPro"/>
</dbReference>
<dbReference type="Pfam" id="PF04188">
    <property type="entry name" value="Mannosyl_trans2"/>
    <property type="match status" value="1"/>
</dbReference>
<evidence type="ECO:0000256" key="2">
    <source>
        <dbReference type="ARBA" id="ARBA00004687"/>
    </source>
</evidence>
<keyword evidence="6 10" id="KW-0812">Transmembrane</keyword>
<dbReference type="InterPro" id="IPR007315">
    <property type="entry name" value="PIG-V/Gpi18"/>
</dbReference>
<evidence type="ECO:0000256" key="1">
    <source>
        <dbReference type="ARBA" id="ARBA00004477"/>
    </source>
</evidence>
<dbReference type="EMBL" id="CP157390">
    <property type="protein sequence ID" value="XBM48642.1"/>
    <property type="molecule type" value="Genomic_DNA"/>
</dbReference>